<gene>
    <name evidence="1" type="ORF">ACFFFR_03920</name>
</gene>
<comment type="caution">
    <text evidence="1">The sequence shown here is derived from an EMBL/GenBank/DDBJ whole genome shotgun (WGS) entry which is preliminary data.</text>
</comment>
<evidence type="ECO:0000313" key="1">
    <source>
        <dbReference type="EMBL" id="MFC0581538.1"/>
    </source>
</evidence>
<dbReference type="Proteomes" id="UP001589862">
    <property type="component" value="Unassembled WGS sequence"/>
</dbReference>
<accession>A0ABV6P9L8</accession>
<dbReference type="EMBL" id="JBHLUB010000016">
    <property type="protein sequence ID" value="MFC0581538.1"/>
    <property type="molecule type" value="Genomic_DNA"/>
</dbReference>
<keyword evidence="2" id="KW-1185">Reference proteome</keyword>
<proteinExistence type="predicted"/>
<evidence type="ECO:0000313" key="2">
    <source>
        <dbReference type="Proteomes" id="UP001589862"/>
    </source>
</evidence>
<organism evidence="1 2">
    <name type="scientific">Micrococcoides hystricis</name>
    <dbReference type="NCBI Taxonomy" id="1572761"/>
    <lineage>
        <taxon>Bacteria</taxon>
        <taxon>Bacillati</taxon>
        <taxon>Actinomycetota</taxon>
        <taxon>Actinomycetes</taxon>
        <taxon>Micrococcales</taxon>
        <taxon>Micrococcaceae</taxon>
        <taxon>Micrococcoides</taxon>
    </lineage>
</organism>
<sequence>MKRDSSPKIWVPEPTGTIAPPAQAAEVAALKRAFYSKFDLMSFHRKRKKFWELDFSNPELDIIEAISTVIRSNHRQPVTSLLPYMWHEFPAGTLLWRARRMNVVNVQNSKITDSDLWEPPKAFVSHGRFNLKNDPLLYTCIGLPIDTLTEARIHDPDTRFMLIAYEISEPIRLRGIGRAIDPTLTARQQRIEKELSEFMAETMSIPAESDEAVVYALTQKILEHYWLFGISGVDRFWCRAC</sequence>
<name>A0ABV6P9L8_9MICC</name>
<protein>
    <submittedName>
        <fullName evidence="1">Uncharacterized protein</fullName>
    </submittedName>
</protein>
<reference evidence="1 2" key="1">
    <citation type="submission" date="2024-09" db="EMBL/GenBank/DDBJ databases">
        <authorList>
            <person name="Sun Q."/>
            <person name="Mori K."/>
        </authorList>
    </citation>
    <scope>NUCLEOTIDE SEQUENCE [LARGE SCALE GENOMIC DNA]</scope>
    <source>
        <strain evidence="1 2">NCAIM B.02604</strain>
    </source>
</reference>
<dbReference type="RefSeq" id="WP_377458228.1">
    <property type="nucleotide sequence ID" value="NZ_JBHLUB010000016.1"/>
</dbReference>